<keyword evidence="4" id="KW-1185">Reference proteome</keyword>
<keyword evidence="1" id="KW-0408">Iron</keyword>
<dbReference type="InterPro" id="IPR007167">
    <property type="entry name" value="Fe-transptr_FeoA-like"/>
</dbReference>
<name>A0ABN0B033_9ACTN</name>
<dbReference type="Gene3D" id="2.30.30.90">
    <property type="match status" value="1"/>
</dbReference>
<dbReference type="EMBL" id="AEDQ01000018">
    <property type="protein sequence ID" value="EFL44098.1"/>
    <property type="molecule type" value="Genomic_DNA"/>
</dbReference>
<evidence type="ECO:0000313" key="4">
    <source>
        <dbReference type="Proteomes" id="UP000004431"/>
    </source>
</evidence>
<dbReference type="Proteomes" id="UP000004431">
    <property type="component" value="Unassembled WGS sequence"/>
</dbReference>
<dbReference type="InterPro" id="IPR008988">
    <property type="entry name" value="Transcriptional_repressor_C"/>
</dbReference>
<dbReference type="InterPro" id="IPR038157">
    <property type="entry name" value="FeoA_core_dom"/>
</dbReference>
<protein>
    <submittedName>
        <fullName evidence="3">FeoA domain protein</fullName>
    </submittedName>
</protein>
<gene>
    <name evidence="3" type="primary">feoC_1</name>
    <name evidence="3" type="ORF">HMPREF9248_0292</name>
</gene>
<evidence type="ECO:0000259" key="2">
    <source>
        <dbReference type="SMART" id="SM00899"/>
    </source>
</evidence>
<reference evidence="3 4" key="1">
    <citation type="submission" date="2010-08" db="EMBL/GenBank/DDBJ databases">
        <authorList>
            <person name="Durkin A.S."/>
            <person name="Madupu R."/>
            <person name="Torralba M."/>
            <person name="Gillis M."/>
            <person name="Methe B."/>
            <person name="Sutton G."/>
            <person name="Nelson K.E."/>
        </authorList>
    </citation>
    <scope>NUCLEOTIDE SEQUENCE [LARGE SCALE GENOMIC DNA]</scope>
    <source>
        <strain evidence="3 4">PB189-T1-4</strain>
    </source>
</reference>
<dbReference type="PANTHER" id="PTHR43151">
    <property type="entry name" value="FEOA FAMILY PROTEIN"/>
    <property type="match status" value="1"/>
</dbReference>
<proteinExistence type="predicted"/>
<sequence length="84" mass="8766">MGSSLVPSDESRGCMPLSLAKQGSDVTVCSVHGSCEARAHLEALGFVAGAHVHVTAMLKGNLIVQIKGSSFGIGKEVARKIYIR</sequence>
<dbReference type="SMART" id="SM00899">
    <property type="entry name" value="FeoA"/>
    <property type="match status" value="1"/>
</dbReference>
<comment type="caution">
    <text evidence="3">The sequence shown here is derived from an EMBL/GenBank/DDBJ whole genome shotgun (WGS) entry which is preliminary data.</text>
</comment>
<dbReference type="InterPro" id="IPR053184">
    <property type="entry name" value="FeoA-like"/>
</dbReference>
<accession>A0ABN0B033</accession>
<dbReference type="Pfam" id="PF04023">
    <property type="entry name" value="FeoA"/>
    <property type="match status" value="1"/>
</dbReference>
<dbReference type="PANTHER" id="PTHR43151:SF1">
    <property type="entry name" value="SSR2333 PROTEIN"/>
    <property type="match status" value="1"/>
</dbReference>
<organism evidence="3 4">
    <name type="scientific">Fannyhessea vaginae PB189-T1-4</name>
    <dbReference type="NCBI Taxonomy" id="866774"/>
    <lineage>
        <taxon>Bacteria</taxon>
        <taxon>Bacillati</taxon>
        <taxon>Actinomycetota</taxon>
        <taxon>Coriobacteriia</taxon>
        <taxon>Coriobacteriales</taxon>
        <taxon>Atopobiaceae</taxon>
        <taxon>Fannyhessea</taxon>
    </lineage>
</organism>
<evidence type="ECO:0000256" key="1">
    <source>
        <dbReference type="ARBA" id="ARBA00023004"/>
    </source>
</evidence>
<evidence type="ECO:0000313" key="3">
    <source>
        <dbReference type="EMBL" id="EFL44098.1"/>
    </source>
</evidence>
<dbReference type="SUPFAM" id="SSF50037">
    <property type="entry name" value="C-terminal domain of transcriptional repressors"/>
    <property type="match status" value="1"/>
</dbReference>
<feature type="domain" description="Ferrous iron transporter FeoA-like" evidence="2">
    <location>
        <begin position="15"/>
        <end position="84"/>
    </location>
</feature>